<reference evidence="1" key="1">
    <citation type="journal article" date="2022" name="Int. J. Mol. Sci.">
        <title>Draft Genome of Tanacetum Coccineum: Genomic Comparison of Closely Related Tanacetum-Family Plants.</title>
        <authorList>
            <person name="Yamashiro T."/>
            <person name="Shiraishi A."/>
            <person name="Nakayama K."/>
            <person name="Satake H."/>
        </authorList>
    </citation>
    <scope>NUCLEOTIDE SEQUENCE</scope>
</reference>
<accession>A0ABQ4Z1Z1</accession>
<evidence type="ECO:0000313" key="2">
    <source>
        <dbReference type="Proteomes" id="UP001151760"/>
    </source>
</evidence>
<dbReference type="Proteomes" id="UP001151760">
    <property type="component" value="Unassembled WGS sequence"/>
</dbReference>
<gene>
    <name evidence="1" type="ORF">Tco_0749614</name>
</gene>
<evidence type="ECO:0000313" key="1">
    <source>
        <dbReference type="EMBL" id="GJS83073.1"/>
    </source>
</evidence>
<sequence>WLLTHGMELAIIKCLHSPEYLSDLGETVSKAIEKGIQDGLAAGITHGQEGMVLTDVAAYNPSMEADYFSALQQLQRVNFSLLAELKSNKDASVETIMKILRLEESLAERLGLTRLQPHVDQLMVPIHHSPDQHVVSASTLSLSLDVSSSRVQRIKENIAHHRSALHDVFVHLSKPLTITALTGMEGTSEVMPVTTAITTALYITSASVSLIYPISMDDYEVVPVAGQEGVGVDANPFPNVDDV</sequence>
<reference evidence="1" key="2">
    <citation type="submission" date="2022-01" db="EMBL/GenBank/DDBJ databases">
        <authorList>
            <person name="Yamashiro T."/>
            <person name="Shiraishi A."/>
            <person name="Satake H."/>
            <person name="Nakayama K."/>
        </authorList>
    </citation>
    <scope>NUCLEOTIDE SEQUENCE</scope>
</reference>
<protein>
    <submittedName>
        <fullName evidence="1">Uncharacterized protein</fullName>
    </submittedName>
</protein>
<comment type="caution">
    <text evidence="1">The sequence shown here is derived from an EMBL/GenBank/DDBJ whole genome shotgun (WGS) entry which is preliminary data.</text>
</comment>
<dbReference type="EMBL" id="BQNB010010874">
    <property type="protein sequence ID" value="GJS83073.1"/>
    <property type="molecule type" value="Genomic_DNA"/>
</dbReference>
<proteinExistence type="predicted"/>
<organism evidence="1 2">
    <name type="scientific">Tanacetum coccineum</name>
    <dbReference type="NCBI Taxonomy" id="301880"/>
    <lineage>
        <taxon>Eukaryota</taxon>
        <taxon>Viridiplantae</taxon>
        <taxon>Streptophyta</taxon>
        <taxon>Embryophyta</taxon>
        <taxon>Tracheophyta</taxon>
        <taxon>Spermatophyta</taxon>
        <taxon>Magnoliopsida</taxon>
        <taxon>eudicotyledons</taxon>
        <taxon>Gunneridae</taxon>
        <taxon>Pentapetalae</taxon>
        <taxon>asterids</taxon>
        <taxon>campanulids</taxon>
        <taxon>Asterales</taxon>
        <taxon>Asteraceae</taxon>
        <taxon>Asteroideae</taxon>
        <taxon>Anthemideae</taxon>
        <taxon>Anthemidinae</taxon>
        <taxon>Tanacetum</taxon>
    </lineage>
</organism>
<name>A0ABQ4Z1Z1_9ASTR</name>
<feature type="non-terminal residue" evidence="1">
    <location>
        <position position="1"/>
    </location>
</feature>
<keyword evidence="2" id="KW-1185">Reference proteome</keyword>